<keyword evidence="11" id="KW-0812">Transmembrane</keyword>
<dbReference type="InterPro" id="IPR005467">
    <property type="entry name" value="His_kinase_dom"/>
</dbReference>
<feature type="transmembrane region" description="Helical" evidence="11">
    <location>
        <begin position="138"/>
        <end position="159"/>
    </location>
</feature>
<dbReference type="InterPro" id="IPR003661">
    <property type="entry name" value="HisK_dim/P_dom"/>
</dbReference>
<dbReference type="InterPro" id="IPR036890">
    <property type="entry name" value="HATPase_C_sf"/>
</dbReference>
<dbReference type="EC" id="2.7.13.3" evidence="2"/>
<dbReference type="CDD" id="cd16922">
    <property type="entry name" value="HATPase_EvgS-ArcB-TorS-like"/>
    <property type="match status" value="1"/>
</dbReference>
<dbReference type="InterPro" id="IPR050736">
    <property type="entry name" value="Sensor_HK_Regulatory"/>
</dbReference>
<dbReference type="CDD" id="cd00082">
    <property type="entry name" value="HisKA"/>
    <property type="match status" value="1"/>
</dbReference>
<keyword evidence="8" id="KW-0902">Two-component regulatory system</keyword>
<feature type="transmembrane region" description="Helical" evidence="11">
    <location>
        <begin position="6"/>
        <end position="25"/>
    </location>
</feature>
<dbReference type="Gene3D" id="1.10.287.130">
    <property type="match status" value="1"/>
</dbReference>
<evidence type="ECO:0000256" key="4">
    <source>
        <dbReference type="ARBA" id="ARBA00022679"/>
    </source>
</evidence>
<dbReference type="InterPro" id="IPR036097">
    <property type="entry name" value="HisK_dim/P_sf"/>
</dbReference>
<evidence type="ECO:0000256" key="7">
    <source>
        <dbReference type="ARBA" id="ARBA00022840"/>
    </source>
</evidence>
<keyword evidence="11" id="KW-0472">Membrane</keyword>
<evidence type="ECO:0000256" key="9">
    <source>
        <dbReference type="SAM" id="Coils"/>
    </source>
</evidence>
<evidence type="ECO:0000313" key="13">
    <source>
        <dbReference type="EMBL" id="UVI30839.1"/>
    </source>
</evidence>
<keyword evidence="7 13" id="KW-0067">ATP-binding</keyword>
<organism evidence="13 14">
    <name type="scientific">Paenibacillus spongiae</name>
    <dbReference type="NCBI Taxonomy" id="2909671"/>
    <lineage>
        <taxon>Bacteria</taxon>
        <taxon>Bacillati</taxon>
        <taxon>Bacillota</taxon>
        <taxon>Bacilli</taxon>
        <taxon>Bacillales</taxon>
        <taxon>Paenibacillaceae</taxon>
        <taxon>Paenibacillus</taxon>
    </lineage>
</organism>
<dbReference type="SMART" id="SM00388">
    <property type="entry name" value="HisKA"/>
    <property type="match status" value="1"/>
</dbReference>
<feature type="transmembrane region" description="Helical" evidence="11">
    <location>
        <begin position="37"/>
        <end position="57"/>
    </location>
</feature>
<dbReference type="PANTHER" id="PTHR43711:SF26">
    <property type="entry name" value="SENSOR HISTIDINE KINASE RCSC"/>
    <property type="match status" value="1"/>
</dbReference>
<keyword evidence="5" id="KW-0547">Nucleotide-binding</keyword>
<feature type="coiled-coil region" evidence="9">
    <location>
        <begin position="200"/>
        <end position="230"/>
    </location>
</feature>
<evidence type="ECO:0000259" key="12">
    <source>
        <dbReference type="PROSITE" id="PS50109"/>
    </source>
</evidence>
<keyword evidence="6" id="KW-0418">Kinase</keyword>
<dbReference type="SMART" id="SM00387">
    <property type="entry name" value="HATPase_c"/>
    <property type="match status" value="1"/>
</dbReference>
<proteinExistence type="predicted"/>
<dbReference type="SUPFAM" id="SSF47384">
    <property type="entry name" value="Homodimeric domain of signal transducing histidine kinase"/>
    <property type="match status" value="1"/>
</dbReference>
<feature type="domain" description="Histidine kinase" evidence="12">
    <location>
        <begin position="244"/>
        <end position="496"/>
    </location>
</feature>
<dbReference type="EMBL" id="CP091430">
    <property type="protein sequence ID" value="UVI30839.1"/>
    <property type="molecule type" value="Genomic_DNA"/>
</dbReference>
<dbReference type="Pfam" id="PF00512">
    <property type="entry name" value="HisKA"/>
    <property type="match status" value="1"/>
</dbReference>
<evidence type="ECO:0000256" key="6">
    <source>
        <dbReference type="ARBA" id="ARBA00022777"/>
    </source>
</evidence>
<dbReference type="Pfam" id="PF02518">
    <property type="entry name" value="HATPase_c"/>
    <property type="match status" value="1"/>
</dbReference>
<feature type="transmembrane region" description="Helical" evidence="11">
    <location>
        <begin position="106"/>
        <end position="126"/>
    </location>
</feature>
<evidence type="ECO:0000256" key="2">
    <source>
        <dbReference type="ARBA" id="ARBA00012438"/>
    </source>
</evidence>
<sequence>MNFAKIFFASISILITLAYMFNIGYKYIFQHASARMRYGLTIAVFIFAGWFAMLFGIRVNGVTLLDLRFVPSIVAVLVFPSPWAIIGISSGIGVGRLFFGTDLSGWMGLLNMTLTGIVCAGLNVWMKRLTWRFVWKSAATILIVNLVYALLALFTMYVTKTMTISAYWNAIGAYVLPVRIVLCALFVFIIRDFQKEQLRVDELRTMNRLLRRQTSELRQAKRDVEEKARELLLASKYKSEFLANMSHELKTPLNSVILLSQLIRDNDEGRYEDDEVNYAELIHVAGNDLLQLINDILDLSKVEAGKMDVNFERVSVQELVSLLHLQFQPMADQKKLAFEADISPHVPDTLVTDALRVNQILRNLLVNAFKFTESGSVKLSVKPEGGAKAVESGRTGRRKAHTWNIAPWGRQLARPLPPQRVSFTVTDTGIGIEPEKQELIFEAFRQEDGAINRKYGGTGLGLSISLQLARLLGGSLKLQSEKHSGSSFTLSLPVKPPVKPNEDAAEQEEPRHAGI</sequence>
<gene>
    <name evidence="13" type="ORF">L1F29_02880</name>
</gene>
<protein>
    <recommendedName>
        <fullName evidence="2">histidine kinase</fullName>
        <ecNumber evidence="2">2.7.13.3</ecNumber>
    </recommendedName>
</protein>
<feature type="region of interest" description="Disordered" evidence="10">
    <location>
        <begin position="483"/>
        <end position="515"/>
    </location>
</feature>
<reference evidence="13" key="1">
    <citation type="submission" date="2022-01" db="EMBL/GenBank/DDBJ databases">
        <title>Paenibacillus spongiae sp. nov., isolated from marine sponge.</title>
        <authorList>
            <person name="Li Z."/>
            <person name="Zhang M."/>
        </authorList>
    </citation>
    <scope>NUCLEOTIDE SEQUENCE</scope>
    <source>
        <strain evidence="13">PHS-Z3</strain>
    </source>
</reference>
<dbReference type="Gene3D" id="3.30.565.10">
    <property type="entry name" value="Histidine kinase-like ATPase, C-terminal domain"/>
    <property type="match status" value="1"/>
</dbReference>
<dbReference type="SUPFAM" id="SSF55874">
    <property type="entry name" value="ATPase domain of HSP90 chaperone/DNA topoisomerase II/histidine kinase"/>
    <property type="match status" value="1"/>
</dbReference>
<keyword evidence="3" id="KW-0597">Phosphoprotein</keyword>
<evidence type="ECO:0000256" key="1">
    <source>
        <dbReference type="ARBA" id="ARBA00000085"/>
    </source>
</evidence>
<evidence type="ECO:0000256" key="10">
    <source>
        <dbReference type="SAM" id="MobiDB-lite"/>
    </source>
</evidence>
<dbReference type="PANTHER" id="PTHR43711">
    <property type="entry name" value="TWO-COMPONENT HISTIDINE KINASE"/>
    <property type="match status" value="1"/>
</dbReference>
<comment type="catalytic activity">
    <reaction evidence="1">
        <text>ATP + protein L-histidine = ADP + protein N-phospho-L-histidine.</text>
        <dbReference type="EC" id="2.7.13.3"/>
    </reaction>
</comment>
<evidence type="ECO:0000313" key="14">
    <source>
        <dbReference type="Proteomes" id="UP001057877"/>
    </source>
</evidence>
<keyword evidence="14" id="KW-1185">Reference proteome</keyword>
<keyword evidence="9" id="KW-0175">Coiled coil</keyword>
<feature type="transmembrane region" description="Helical" evidence="11">
    <location>
        <begin position="171"/>
        <end position="190"/>
    </location>
</feature>
<keyword evidence="11" id="KW-1133">Transmembrane helix</keyword>
<evidence type="ECO:0000256" key="5">
    <source>
        <dbReference type="ARBA" id="ARBA00022741"/>
    </source>
</evidence>
<name>A0ABY5SAZ7_9BACL</name>
<dbReference type="InterPro" id="IPR003594">
    <property type="entry name" value="HATPase_dom"/>
</dbReference>
<feature type="transmembrane region" description="Helical" evidence="11">
    <location>
        <begin position="69"/>
        <end position="94"/>
    </location>
</feature>
<evidence type="ECO:0000256" key="8">
    <source>
        <dbReference type="ARBA" id="ARBA00023012"/>
    </source>
</evidence>
<keyword evidence="4" id="KW-0808">Transferase</keyword>
<dbReference type="InterPro" id="IPR004358">
    <property type="entry name" value="Sig_transdc_His_kin-like_C"/>
</dbReference>
<evidence type="ECO:0000256" key="11">
    <source>
        <dbReference type="SAM" id="Phobius"/>
    </source>
</evidence>
<dbReference type="PRINTS" id="PR00344">
    <property type="entry name" value="BCTRLSENSOR"/>
</dbReference>
<dbReference type="Proteomes" id="UP001057877">
    <property type="component" value="Chromosome"/>
</dbReference>
<accession>A0ABY5SAZ7</accession>
<evidence type="ECO:0000256" key="3">
    <source>
        <dbReference type="ARBA" id="ARBA00022553"/>
    </source>
</evidence>
<dbReference type="RefSeq" id="WP_258386902.1">
    <property type="nucleotide sequence ID" value="NZ_CP091430.1"/>
</dbReference>
<dbReference type="PROSITE" id="PS50109">
    <property type="entry name" value="HIS_KIN"/>
    <property type="match status" value="1"/>
</dbReference>
<dbReference type="GO" id="GO:0005524">
    <property type="term" value="F:ATP binding"/>
    <property type="evidence" value="ECO:0007669"/>
    <property type="project" value="UniProtKB-KW"/>
</dbReference>